<reference evidence="1 2" key="1">
    <citation type="submission" date="2017-06" db="EMBL/GenBank/DDBJ databases">
        <authorList>
            <person name="Swanenburg J."/>
            <person name="Kort R."/>
        </authorList>
    </citation>
    <scope>NUCLEOTIDE SEQUENCE [LARGE SCALE GENOMIC DNA]</scope>
    <source>
        <strain evidence="1 2">RL05</strain>
    </source>
</reference>
<comment type="caution">
    <text evidence="1">The sequence shown here is derived from an EMBL/GenBank/DDBJ whole genome shotgun (WGS) entry which is preliminary data.</text>
</comment>
<sequence>MSQTINDKKQVSMRPVPIKDSQFINPQNGTAMLPSLINPEDEKNFEIHRNFYIKGYVDLRDSVRQIRQYEIADQYNNVLTQLDFEDEYWLKFIAMFKSVQKLQLKREARMFPQLLDGLNLDHCLNKLFRNGLIMRWTYHHPIDGKDVPVYTLTGNGYRFLKTFYSNSNYFHPQDFLNLNWRYHLRFWETLDVYQVLVSLPAYRASTTMFHGDIHKKKVLLPSSLQINLELTQGKPKNLVFYPALYNDNLNYYKDATIKWNKFTKAGQDLSVQINDLPAGQNVLAFYAPTIERAQQINEFLQLSKFAFPSLFLVGLEITRKGLPQAFFLPDRKTGGLRQYIFPDILRQ</sequence>
<proteinExistence type="predicted"/>
<organism evidence="1 2">
    <name type="scientific">Lactobacillus crispatus</name>
    <dbReference type="NCBI Taxonomy" id="47770"/>
    <lineage>
        <taxon>Bacteria</taxon>
        <taxon>Bacillati</taxon>
        <taxon>Bacillota</taxon>
        <taxon>Bacilli</taxon>
        <taxon>Lactobacillales</taxon>
        <taxon>Lactobacillaceae</taxon>
        <taxon>Lactobacillus</taxon>
    </lineage>
</organism>
<dbReference type="AlphaFoldDB" id="A0A4R6CQW7"/>
<protein>
    <submittedName>
        <fullName evidence="1">Uncharacterized protein</fullName>
    </submittedName>
</protein>
<accession>A0A4R6CQW7</accession>
<evidence type="ECO:0000313" key="1">
    <source>
        <dbReference type="EMBL" id="TDN28784.1"/>
    </source>
</evidence>
<dbReference type="Proteomes" id="UP000295195">
    <property type="component" value="Unassembled WGS sequence"/>
</dbReference>
<dbReference type="EMBL" id="NKLP01000260">
    <property type="protein sequence ID" value="TDN28784.1"/>
    <property type="molecule type" value="Genomic_DNA"/>
</dbReference>
<dbReference type="RefSeq" id="WP_133476785.1">
    <property type="nucleotide sequence ID" value="NZ_JABERQ010000031.1"/>
</dbReference>
<gene>
    <name evidence="1" type="ORF">CEE75_12425</name>
</gene>
<evidence type="ECO:0000313" key="2">
    <source>
        <dbReference type="Proteomes" id="UP000295195"/>
    </source>
</evidence>
<name>A0A4R6CQW7_9LACO</name>